<dbReference type="KEGG" id="gms:SOIL9_60650"/>
<evidence type="ECO:0000313" key="1">
    <source>
        <dbReference type="EMBL" id="VTR91649.1"/>
    </source>
</evidence>
<dbReference type="SUPFAM" id="SSF52047">
    <property type="entry name" value="RNI-like"/>
    <property type="match status" value="1"/>
</dbReference>
<dbReference type="InterPro" id="IPR014338">
    <property type="entry name" value="CHP02996_rpt-companion-dom"/>
</dbReference>
<gene>
    <name evidence="1" type="ORF">SOIL9_60650</name>
</gene>
<dbReference type="NCBIfam" id="TIGR02996">
    <property type="entry name" value="rpt_mate_G_obs"/>
    <property type="match status" value="1"/>
</dbReference>
<protein>
    <submittedName>
        <fullName evidence="1">Repeat-companion domain TIGR02996</fullName>
    </submittedName>
</protein>
<dbReference type="Gene3D" id="3.80.10.10">
    <property type="entry name" value="Ribonuclease Inhibitor"/>
    <property type="match status" value="1"/>
</dbReference>
<organism evidence="1 2">
    <name type="scientific">Gemmata massiliana</name>
    <dbReference type="NCBI Taxonomy" id="1210884"/>
    <lineage>
        <taxon>Bacteria</taxon>
        <taxon>Pseudomonadati</taxon>
        <taxon>Planctomycetota</taxon>
        <taxon>Planctomycetia</taxon>
        <taxon>Gemmatales</taxon>
        <taxon>Gemmataceae</taxon>
        <taxon>Gemmata</taxon>
    </lineage>
</organism>
<sequence>MDNGRLLLQAIKSHPRERVPRLIYADWLEENGQPERAQFIRLNTTQEMTTNNTERAVSARQANQIEKKYKSFWCQPGLNPKDVEYRDGMPFLHIEADRFLRDIETILVNHPDIIGVNIINDLLEANLTEQAARSPLLANFNQLAFSGFYRPTDELIGVLVQNPALAQVTHLSFPFPEISDAGAQAIAQCHYLSVLTSLTIMRRRALTPEGFVALSSGIYSDSLEHLSYSMCYLSDNHIRAIAEDGPKLPNLKTLDLSLSWSTRTGLVSIASSTRLPSSTTLEISGINGLRFTGTIEDLRTALASRWRFGGENYRN</sequence>
<dbReference type="AlphaFoldDB" id="A0A6P2CRU8"/>
<name>A0A6P2CRU8_9BACT</name>
<keyword evidence="2" id="KW-1185">Reference proteome</keyword>
<reference evidence="1 2" key="1">
    <citation type="submission" date="2019-05" db="EMBL/GenBank/DDBJ databases">
        <authorList>
            <consortium name="Science for Life Laboratories"/>
        </authorList>
    </citation>
    <scope>NUCLEOTIDE SEQUENCE [LARGE SCALE GENOMIC DNA]</scope>
    <source>
        <strain evidence="1">Soil9</strain>
    </source>
</reference>
<dbReference type="InterPro" id="IPR032675">
    <property type="entry name" value="LRR_dom_sf"/>
</dbReference>
<proteinExistence type="predicted"/>
<evidence type="ECO:0000313" key="2">
    <source>
        <dbReference type="Proteomes" id="UP000464178"/>
    </source>
</evidence>
<accession>A0A6P2CRU8</accession>
<dbReference type="Proteomes" id="UP000464178">
    <property type="component" value="Chromosome"/>
</dbReference>
<dbReference type="EMBL" id="LR593886">
    <property type="protein sequence ID" value="VTR91649.1"/>
    <property type="molecule type" value="Genomic_DNA"/>
</dbReference>